<dbReference type="Proteomes" id="UP001589747">
    <property type="component" value="Unassembled WGS sequence"/>
</dbReference>
<comment type="caution">
    <text evidence="1">The sequence shown here is derived from an EMBL/GenBank/DDBJ whole genome shotgun (WGS) entry which is preliminary data.</text>
</comment>
<accession>A0ABV5KH31</accession>
<reference evidence="1 2" key="1">
    <citation type="submission" date="2024-09" db="EMBL/GenBank/DDBJ databases">
        <authorList>
            <person name="Sun Q."/>
            <person name="Mori K."/>
        </authorList>
    </citation>
    <scope>NUCLEOTIDE SEQUENCE [LARGE SCALE GENOMIC DNA]</scope>
    <source>
        <strain evidence="1 2">TISTR 2452</strain>
    </source>
</reference>
<evidence type="ECO:0000313" key="1">
    <source>
        <dbReference type="EMBL" id="MFB9324537.1"/>
    </source>
</evidence>
<organism evidence="1 2">
    <name type="scientific">Paenibacillus aurantiacus</name>
    <dbReference type="NCBI Taxonomy" id="1936118"/>
    <lineage>
        <taxon>Bacteria</taxon>
        <taxon>Bacillati</taxon>
        <taxon>Bacillota</taxon>
        <taxon>Bacilli</taxon>
        <taxon>Bacillales</taxon>
        <taxon>Paenibacillaceae</taxon>
        <taxon>Paenibacillus</taxon>
    </lineage>
</organism>
<dbReference type="EMBL" id="JBHMDO010000003">
    <property type="protein sequence ID" value="MFB9324537.1"/>
    <property type="molecule type" value="Genomic_DNA"/>
</dbReference>
<evidence type="ECO:0000313" key="2">
    <source>
        <dbReference type="Proteomes" id="UP001589747"/>
    </source>
</evidence>
<keyword evidence="2" id="KW-1185">Reference proteome</keyword>
<proteinExistence type="predicted"/>
<name>A0ABV5KH31_9BACL</name>
<dbReference type="RefSeq" id="WP_377488625.1">
    <property type="nucleotide sequence ID" value="NZ_JBHMDO010000003.1"/>
</dbReference>
<sequence length="173" mass="20372">MGVNFTATFQHSLDFKSIQLFKDELVKGDRFPKMVQCISEVNKHNPHLIRDWSINRERIIESMNFSPFDPVIIGAEEYIEVSGPGGLDFVFNKSICEFNPCFRWYRFLDNPDLQLELRSICKEIADYFGFNFSIYIGDSYCTLDYVLRAVIWVILRQPLKEDLARQREHLMNS</sequence>
<protein>
    <submittedName>
        <fullName evidence="1">Uncharacterized protein</fullName>
    </submittedName>
</protein>
<gene>
    <name evidence="1" type="ORF">ACFFSY_01110</name>
</gene>